<dbReference type="InterPro" id="IPR000412">
    <property type="entry name" value="ABC_2_transport"/>
</dbReference>
<sequence>MTTTTKPAAPVAAAPGARRLGSGALALRQGRLEITQFLRSRESVVFTMGFPIIMILIFASIFDGTIGGGVKFTQYFITGMIATGLMTVSFQNLGIWIPIERDRGVLKRYRGTPMPKWVWFAGKVIMVVAIGIAETALLLAFAVLLFDLDLPATVGKWVTFGWVSVLGVTACTLCGIAISSLARTARSGSAVVTPVALVLQFISGVFFVFTDLPAWMQQIAALFPLKWMCQGLRAVFLPESFGAREPGGSFELGRVALVLALWCVVGLVLCLTTFRWTTKRDG</sequence>
<evidence type="ECO:0000256" key="3">
    <source>
        <dbReference type="ARBA" id="ARBA00022989"/>
    </source>
</evidence>
<feature type="transmembrane region" description="Helical" evidence="6">
    <location>
        <begin position="157"/>
        <end position="178"/>
    </location>
</feature>
<feature type="transmembrane region" description="Helical" evidence="6">
    <location>
        <begin position="117"/>
        <end position="145"/>
    </location>
</feature>
<dbReference type="AlphaFoldDB" id="A0A1C4XN37"/>
<dbReference type="RefSeq" id="WP_091607790.1">
    <property type="nucleotide sequence ID" value="NZ_FMCX01000003.1"/>
</dbReference>
<evidence type="ECO:0000256" key="1">
    <source>
        <dbReference type="ARBA" id="ARBA00004141"/>
    </source>
</evidence>
<keyword evidence="5" id="KW-0046">Antibiotic resistance</keyword>
<proteinExistence type="inferred from homology"/>
<comment type="subcellular location">
    <subcellularLocation>
        <location evidence="6">Cell membrane</location>
        <topology evidence="6">Multi-pass membrane protein</topology>
    </subcellularLocation>
    <subcellularLocation>
        <location evidence="1">Membrane</location>
        <topology evidence="1">Multi-pass membrane protein</topology>
    </subcellularLocation>
</comment>
<dbReference type="Proteomes" id="UP000199504">
    <property type="component" value="Unassembled WGS sequence"/>
</dbReference>
<protein>
    <recommendedName>
        <fullName evidence="6">Transport permease protein</fullName>
    </recommendedName>
</protein>
<organism evidence="8 9">
    <name type="scientific">Micromonospora mirobrigensis</name>
    <dbReference type="NCBI Taxonomy" id="262898"/>
    <lineage>
        <taxon>Bacteria</taxon>
        <taxon>Bacillati</taxon>
        <taxon>Actinomycetota</taxon>
        <taxon>Actinomycetes</taxon>
        <taxon>Micromonosporales</taxon>
        <taxon>Micromonosporaceae</taxon>
        <taxon>Micromonospora</taxon>
    </lineage>
</organism>
<evidence type="ECO:0000259" key="7">
    <source>
        <dbReference type="PROSITE" id="PS51012"/>
    </source>
</evidence>
<dbReference type="Pfam" id="PF01061">
    <property type="entry name" value="ABC2_membrane"/>
    <property type="match status" value="1"/>
</dbReference>
<feature type="transmembrane region" description="Helical" evidence="6">
    <location>
        <begin position="44"/>
        <end position="62"/>
    </location>
</feature>
<accession>A0A1C4XN37</accession>
<dbReference type="STRING" id="262898.GA0070564_103209"/>
<keyword evidence="3 6" id="KW-1133">Transmembrane helix</keyword>
<evidence type="ECO:0000313" key="9">
    <source>
        <dbReference type="Proteomes" id="UP000199504"/>
    </source>
</evidence>
<dbReference type="OrthoDB" id="9786643at2"/>
<evidence type="ECO:0000313" key="8">
    <source>
        <dbReference type="EMBL" id="SCF09742.1"/>
    </source>
</evidence>
<dbReference type="GO" id="GO:0046677">
    <property type="term" value="P:response to antibiotic"/>
    <property type="evidence" value="ECO:0007669"/>
    <property type="project" value="UniProtKB-KW"/>
</dbReference>
<dbReference type="InterPro" id="IPR013525">
    <property type="entry name" value="ABC2_TM"/>
</dbReference>
<dbReference type="InterPro" id="IPR051784">
    <property type="entry name" value="Nod_factor_ABC_transporter"/>
</dbReference>
<keyword evidence="2 6" id="KW-0812">Transmembrane</keyword>
<keyword evidence="9" id="KW-1185">Reference proteome</keyword>
<dbReference type="GO" id="GO:0140359">
    <property type="term" value="F:ABC-type transporter activity"/>
    <property type="evidence" value="ECO:0007669"/>
    <property type="project" value="InterPro"/>
</dbReference>
<feature type="domain" description="ABC transmembrane type-2" evidence="7">
    <location>
        <begin position="42"/>
        <end position="277"/>
    </location>
</feature>
<keyword evidence="6" id="KW-1003">Cell membrane</keyword>
<name>A0A1C4XN37_9ACTN</name>
<dbReference type="EMBL" id="FMCX01000003">
    <property type="protein sequence ID" value="SCF09742.1"/>
    <property type="molecule type" value="Genomic_DNA"/>
</dbReference>
<dbReference type="PIRSF" id="PIRSF006648">
    <property type="entry name" value="DrrB"/>
    <property type="match status" value="1"/>
</dbReference>
<dbReference type="PANTHER" id="PTHR43229:SF2">
    <property type="entry name" value="NODULATION PROTEIN J"/>
    <property type="match status" value="1"/>
</dbReference>
<evidence type="ECO:0000256" key="4">
    <source>
        <dbReference type="ARBA" id="ARBA00023136"/>
    </source>
</evidence>
<dbReference type="PANTHER" id="PTHR43229">
    <property type="entry name" value="NODULATION PROTEIN J"/>
    <property type="match status" value="1"/>
</dbReference>
<reference evidence="9" key="1">
    <citation type="submission" date="2016-06" db="EMBL/GenBank/DDBJ databases">
        <authorList>
            <person name="Varghese N."/>
            <person name="Submissions Spin"/>
        </authorList>
    </citation>
    <scope>NUCLEOTIDE SEQUENCE [LARGE SCALE GENOMIC DNA]</scope>
    <source>
        <strain evidence="9">DSM 44830</strain>
    </source>
</reference>
<evidence type="ECO:0000256" key="5">
    <source>
        <dbReference type="ARBA" id="ARBA00023251"/>
    </source>
</evidence>
<comment type="similarity">
    <text evidence="6">Belongs to the ABC-2 integral membrane protein family.</text>
</comment>
<dbReference type="PROSITE" id="PS51012">
    <property type="entry name" value="ABC_TM2"/>
    <property type="match status" value="1"/>
</dbReference>
<dbReference type="GO" id="GO:0043190">
    <property type="term" value="C:ATP-binding cassette (ABC) transporter complex"/>
    <property type="evidence" value="ECO:0007669"/>
    <property type="project" value="InterPro"/>
</dbReference>
<feature type="transmembrane region" description="Helical" evidence="6">
    <location>
        <begin position="255"/>
        <end position="274"/>
    </location>
</feature>
<evidence type="ECO:0000256" key="2">
    <source>
        <dbReference type="ARBA" id="ARBA00022692"/>
    </source>
</evidence>
<feature type="transmembrane region" description="Helical" evidence="6">
    <location>
        <begin position="74"/>
        <end position="97"/>
    </location>
</feature>
<keyword evidence="4 6" id="KW-0472">Membrane</keyword>
<feature type="transmembrane region" description="Helical" evidence="6">
    <location>
        <begin position="190"/>
        <end position="209"/>
    </location>
</feature>
<dbReference type="InterPro" id="IPR047817">
    <property type="entry name" value="ABC2_TM_bact-type"/>
</dbReference>
<keyword evidence="6" id="KW-0813">Transport</keyword>
<gene>
    <name evidence="8" type="ORF">GA0070564_103209</name>
</gene>
<evidence type="ECO:0000256" key="6">
    <source>
        <dbReference type="RuleBase" id="RU361157"/>
    </source>
</evidence>